<proteinExistence type="predicted"/>
<dbReference type="InterPro" id="IPR032443">
    <property type="entry name" value="RAWUL"/>
</dbReference>
<evidence type="ECO:0000313" key="10">
    <source>
        <dbReference type="EMBL" id="KAK8382378.1"/>
    </source>
</evidence>
<evidence type="ECO:0000256" key="8">
    <source>
        <dbReference type="SAM" id="SignalP"/>
    </source>
</evidence>
<feature type="region of interest" description="Disordered" evidence="7">
    <location>
        <begin position="1035"/>
        <end position="1063"/>
    </location>
</feature>
<feature type="domain" description="RING-type" evidence="9">
    <location>
        <begin position="451"/>
        <end position="490"/>
    </location>
</feature>
<dbReference type="Proteomes" id="UP001487740">
    <property type="component" value="Unassembled WGS sequence"/>
</dbReference>
<feature type="compositionally biased region" description="Low complexity" evidence="7">
    <location>
        <begin position="1393"/>
        <end position="1403"/>
    </location>
</feature>
<evidence type="ECO:0000313" key="11">
    <source>
        <dbReference type="Proteomes" id="UP001487740"/>
    </source>
</evidence>
<dbReference type="SUPFAM" id="SSF57501">
    <property type="entry name" value="Cystine-knot cytokines"/>
    <property type="match status" value="1"/>
</dbReference>
<dbReference type="Gene3D" id="3.10.20.90">
    <property type="entry name" value="Phosphatidylinositol 3-kinase Catalytic Subunit, Chain A, domain 1"/>
    <property type="match status" value="1"/>
</dbReference>
<dbReference type="InterPro" id="IPR013083">
    <property type="entry name" value="Znf_RING/FYVE/PHD"/>
</dbReference>
<feature type="compositionally biased region" description="Basic and acidic residues" evidence="7">
    <location>
        <begin position="1094"/>
        <end position="1103"/>
    </location>
</feature>
<feature type="compositionally biased region" description="Pro residues" evidence="7">
    <location>
        <begin position="1450"/>
        <end position="1460"/>
    </location>
</feature>
<feature type="chain" id="PRO_5043855672" description="RING-type domain-containing protein" evidence="8">
    <location>
        <begin position="17"/>
        <end position="1620"/>
    </location>
</feature>
<dbReference type="GO" id="GO:0008270">
    <property type="term" value="F:zinc ion binding"/>
    <property type="evidence" value="ECO:0007669"/>
    <property type="project" value="UniProtKB-KW"/>
</dbReference>
<dbReference type="EMBL" id="JARAKH010000039">
    <property type="protein sequence ID" value="KAK8382378.1"/>
    <property type="molecule type" value="Genomic_DNA"/>
</dbReference>
<dbReference type="InterPro" id="IPR001841">
    <property type="entry name" value="Znf_RING"/>
</dbReference>
<feature type="region of interest" description="Disordered" evidence="7">
    <location>
        <begin position="1087"/>
        <end position="1116"/>
    </location>
</feature>
<feature type="compositionally biased region" description="Low complexity" evidence="7">
    <location>
        <begin position="1413"/>
        <end position="1449"/>
    </location>
</feature>
<evidence type="ECO:0000256" key="1">
    <source>
        <dbReference type="ARBA" id="ARBA00004123"/>
    </source>
</evidence>
<reference evidence="10 11" key="1">
    <citation type="submission" date="2023-03" db="EMBL/GenBank/DDBJ databases">
        <title>High-quality genome of Scylla paramamosain provides insights in environmental adaptation.</title>
        <authorList>
            <person name="Zhang L."/>
        </authorList>
    </citation>
    <scope>NUCLEOTIDE SEQUENCE [LARGE SCALE GENOMIC DNA]</scope>
    <source>
        <strain evidence="10">LZ_2023a</strain>
        <tissue evidence="10">Muscle</tissue>
    </source>
</reference>
<evidence type="ECO:0000256" key="7">
    <source>
        <dbReference type="SAM" id="MobiDB-lite"/>
    </source>
</evidence>
<dbReference type="Gene3D" id="2.10.90.10">
    <property type="entry name" value="Cystine-knot cytokines"/>
    <property type="match status" value="1"/>
</dbReference>
<feature type="region of interest" description="Disordered" evidence="7">
    <location>
        <begin position="1284"/>
        <end position="1341"/>
    </location>
</feature>
<dbReference type="SUPFAM" id="SSF57850">
    <property type="entry name" value="RING/U-box"/>
    <property type="match status" value="1"/>
</dbReference>
<feature type="region of interest" description="Disordered" evidence="7">
    <location>
        <begin position="1168"/>
        <end position="1208"/>
    </location>
</feature>
<organism evidence="10 11">
    <name type="scientific">Scylla paramamosain</name>
    <name type="common">Mud crab</name>
    <dbReference type="NCBI Taxonomy" id="85552"/>
    <lineage>
        <taxon>Eukaryota</taxon>
        <taxon>Metazoa</taxon>
        <taxon>Ecdysozoa</taxon>
        <taxon>Arthropoda</taxon>
        <taxon>Crustacea</taxon>
        <taxon>Multicrustacea</taxon>
        <taxon>Malacostraca</taxon>
        <taxon>Eumalacostraca</taxon>
        <taxon>Eucarida</taxon>
        <taxon>Decapoda</taxon>
        <taxon>Pleocyemata</taxon>
        <taxon>Brachyura</taxon>
        <taxon>Eubrachyura</taxon>
        <taxon>Portunoidea</taxon>
        <taxon>Portunidae</taxon>
        <taxon>Portuninae</taxon>
        <taxon>Scylla</taxon>
    </lineage>
</organism>
<sequence length="1620" mass="172867">MMKLLLMVAAAVAVSSWIGGGEVMVAAQSGGSAPVVFSDALPMPELITKTRPSCLESNTIGGDLCEEDPEYDERIKQRVATLMERNQGVHALLSDPSLKDLLVDVEPEPRVNVRFGGDSETPVCSAQETLIYPKRAKTPNDEWVFVLNQEGVQQALRVEKCTSDGSQCLGMVLPNGGTATCRQKHVYRRLLVLGTNQIEPEQVLMPSCCVCYTTYQELVTRIGNNTRGLKPAPVVPPMDAPVAPAMPTSSGPATAPLAGHTHFFPMPLRFSRSNRRSARISYPFGKRYSADDGDTVGDKMKPVLTAAWMIVMLVVSSALELLPTAVVPTPQRTQAPAEVVVPKYAQTLYKATDLSTVMNTLIPLWPTHATNFHDTVTTTVINQTISTSTAEFATVINTTVLYHSTPTVTYSLQAAITSYETLEFQHQNDTGCGMSGLRRLRVRELHPNLLCILCGGYYVDATTIVECLHSFCKTCIVRYLESSKFCPICDVQVHKTKPLLSIRPDKTLQDIVYKLVPGLYPNEMCKRREFYSSHPETPPATPEDGGSDLGRCYTLPDDPVSLALYPASASTSTSLTSSTHHPGFKNHVHVPSIPSKMTRSFHQKSSESRVRYLQCPAGVSVAQLKRLIRAKFGVGPAHPMALLTCTSEDPLHDSLTLVDVAYITSWQRSEPLQLLYRIYEKASKKIKLDPEVCVADSHSSCEEMPKLEPSVGSGAPVCTTPQGTVADYSTAPLLQAVGAIDSPMEERPSKIGVRKTLKQPGRSGEGPTTTQQESLFERMSKAAGVVIDTPLKDSQVIQNCDSLLEMTQGMTGGVAAQTGTVEPVVTYPGMFAASSNGVSVGVALVSNELGLLAPTNVTCAIIPGAAASLPVLCGAGGDWSVTGPQAGGQVVAAAPPAASVTVATTSERGPQVPGEAGGSSKKGVSGEEEEEGEEVQLKISESGVMSVCGKDTTVEGVLNSLESEAGELLSKIESGSLGEEFPSVSSPKKTEKRRSKSKASGQGKVVSKTEDRGDKCQPLLKGDKISALAGKIVETDSKKTTHQHLEKSSAAVRNQKRKQPRAPVPAIFPASLAAASMANLNKPLLKASSSKMQQSEDKHKEQKLNNSGLNTKKEVRPDTRCPAVGVSGVGVGGCRRASHSYGYKTLKTPPKSWNPTISREHLAAGKCMAGKGPKDPPRPNKFFKARNRSASVEAQSGTGSMRPGVLKIDPKTLGPISASVRGETGVVTTTLPSQAPVLPPTPPVTTSQTQAVTLTLAPVQEKCGGVRGVTPAIVADTIEVPPTLRKDVASTPQQTSSEGKEMSAGKSESSMSSTRADKASSRAAGIGVVGTPIPTSSTSHSTQLKLAPCSTSCLTSQVPLDSVNSLALSQLQTQPHPHALPHSHTQHQTQSISLPQHQTQHQPLPQPQPQPQIHPLSQHQSQPQLQTQLQPHPQSQLQLQPQHQSQPQLQPQPQPQPQLQPQPQQQLAIGSPAIGIIPSSGVSFTGAIGTLPLPYYTSPPLGYPTYPYFYQTPEAIGLIPPPSFFSPCLPPRSPLSSRTIGGPKIMSELPLQLPMTSVVSQGPKSGPFTSSHDPTITKNFNPNPAFSALSPPFPSPVMHQPILTASHTTIPQASCTSPIF</sequence>
<dbReference type="SMART" id="SM00184">
    <property type="entry name" value="RING"/>
    <property type="match status" value="1"/>
</dbReference>
<dbReference type="InterPro" id="IPR017907">
    <property type="entry name" value="Znf_RING_CS"/>
</dbReference>
<dbReference type="Pfam" id="PF16207">
    <property type="entry name" value="RAWUL"/>
    <property type="match status" value="1"/>
</dbReference>
<gene>
    <name evidence="10" type="ORF">O3P69_015364</name>
</gene>
<dbReference type="Gene3D" id="3.30.40.10">
    <property type="entry name" value="Zinc/RING finger domain, C3HC4 (zinc finger)"/>
    <property type="match status" value="1"/>
</dbReference>
<comment type="subcellular location">
    <subcellularLocation>
        <location evidence="1">Nucleus</location>
    </subcellularLocation>
</comment>
<feature type="compositionally biased region" description="Low complexity" evidence="7">
    <location>
        <begin position="1331"/>
        <end position="1341"/>
    </location>
</feature>
<evidence type="ECO:0000256" key="2">
    <source>
        <dbReference type="ARBA" id="ARBA00022723"/>
    </source>
</evidence>
<keyword evidence="8" id="KW-0732">Signal</keyword>
<dbReference type="InterPro" id="IPR029034">
    <property type="entry name" value="Cystine-knot_cytokine"/>
</dbReference>
<feature type="compositionally biased region" description="Basic and acidic residues" evidence="7">
    <location>
        <begin position="1035"/>
        <end position="1047"/>
    </location>
</feature>
<dbReference type="PROSITE" id="PS00518">
    <property type="entry name" value="ZF_RING_1"/>
    <property type="match status" value="1"/>
</dbReference>
<feature type="region of interest" description="Disordered" evidence="7">
    <location>
        <begin position="976"/>
        <end position="1018"/>
    </location>
</feature>
<protein>
    <recommendedName>
        <fullName evidence="9">RING-type domain-containing protein</fullName>
    </recommendedName>
</protein>
<evidence type="ECO:0000259" key="9">
    <source>
        <dbReference type="PROSITE" id="PS50089"/>
    </source>
</evidence>
<comment type="caution">
    <text evidence="10">The sequence shown here is derived from an EMBL/GenBank/DDBJ whole genome shotgun (WGS) entry which is preliminary data.</text>
</comment>
<feature type="signal peptide" evidence="8">
    <location>
        <begin position="1"/>
        <end position="16"/>
    </location>
</feature>
<dbReference type="InterPro" id="IPR032104">
    <property type="entry name" value="Spaetzle"/>
</dbReference>
<name>A0AAW0T469_SCYPA</name>
<dbReference type="GO" id="GO:1990841">
    <property type="term" value="F:promoter-specific chromatin binding"/>
    <property type="evidence" value="ECO:0007669"/>
    <property type="project" value="TreeGrafter"/>
</dbReference>
<accession>A0AAW0T469</accession>
<dbReference type="GO" id="GO:0035102">
    <property type="term" value="C:PRC1 complex"/>
    <property type="evidence" value="ECO:0007669"/>
    <property type="project" value="TreeGrafter"/>
</dbReference>
<evidence type="ECO:0000256" key="6">
    <source>
        <dbReference type="PROSITE-ProRule" id="PRU00175"/>
    </source>
</evidence>
<dbReference type="FunFam" id="3.30.40.10:FF:000033">
    <property type="entry name" value="Polycomb group RING finger protein 3"/>
    <property type="match status" value="1"/>
</dbReference>
<evidence type="ECO:0000256" key="3">
    <source>
        <dbReference type="ARBA" id="ARBA00022771"/>
    </source>
</evidence>
<feature type="compositionally biased region" description="Polar residues" evidence="7">
    <location>
        <begin position="1188"/>
        <end position="1199"/>
    </location>
</feature>
<dbReference type="Pfam" id="PF13923">
    <property type="entry name" value="zf-C3HC4_2"/>
    <property type="match status" value="1"/>
</dbReference>
<keyword evidence="5" id="KW-0539">Nucleus</keyword>
<dbReference type="Pfam" id="PF16077">
    <property type="entry name" value="Spaetzle"/>
    <property type="match status" value="1"/>
</dbReference>
<dbReference type="PROSITE" id="PS50089">
    <property type="entry name" value="ZF_RING_2"/>
    <property type="match status" value="1"/>
</dbReference>
<keyword evidence="3 6" id="KW-0863">Zinc-finger</keyword>
<feature type="region of interest" description="Disordered" evidence="7">
    <location>
        <begin position="901"/>
        <end position="940"/>
    </location>
</feature>
<keyword evidence="4" id="KW-0862">Zinc</keyword>
<evidence type="ECO:0000256" key="5">
    <source>
        <dbReference type="ARBA" id="ARBA00023242"/>
    </source>
</evidence>
<keyword evidence="2" id="KW-0479">Metal-binding</keyword>
<dbReference type="PANTHER" id="PTHR10825">
    <property type="entry name" value="RING FINGER DOMAIN-CONTAINING, POLYCOMB GROUP COMPONENT"/>
    <property type="match status" value="1"/>
</dbReference>
<dbReference type="PANTHER" id="PTHR10825:SF29">
    <property type="entry name" value="POLYCOMB GROUP RING FINGER PROTEIN 1"/>
    <property type="match status" value="1"/>
</dbReference>
<feature type="compositionally biased region" description="Low complexity" evidence="7">
    <location>
        <begin position="1304"/>
        <end position="1313"/>
    </location>
</feature>
<keyword evidence="11" id="KW-1185">Reference proteome</keyword>
<evidence type="ECO:0000256" key="4">
    <source>
        <dbReference type="ARBA" id="ARBA00022833"/>
    </source>
</evidence>
<feature type="region of interest" description="Disordered" evidence="7">
    <location>
        <begin position="1375"/>
        <end position="1466"/>
    </location>
</feature>
<dbReference type="GO" id="GO:0000122">
    <property type="term" value="P:negative regulation of transcription by RNA polymerase II"/>
    <property type="evidence" value="ECO:0007669"/>
    <property type="project" value="TreeGrafter"/>
</dbReference>